<organism evidence="1 2">
    <name type="scientific">Pelobates cultripes</name>
    <name type="common">Western spadefoot toad</name>
    <dbReference type="NCBI Taxonomy" id="61616"/>
    <lineage>
        <taxon>Eukaryota</taxon>
        <taxon>Metazoa</taxon>
        <taxon>Chordata</taxon>
        <taxon>Craniata</taxon>
        <taxon>Vertebrata</taxon>
        <taxon>Euteleostomi</taxon>
        <taxon>Amphibia</taxon>
        <taxon>Batrachia</taxon>
        <taxon>Anura</taxon>
        <taxon>Pelobatoidea</taxon>
        <taxon>Pelobatidae</taxon>
        <taxon>Pelobates</taxon>
    </lineage>
</organism>
<dbReference type="EMBL" id="OW240912">
    <property type="protein sequence ID" value="CAH2225107.1"/>
    <property type="molecule type" value="Genomic_DNA"/>
</dbReference>
<sequence length="105" mass="12226">MAPVILAMSGPLKARENCAGLNGGKSAFGKFIRINCRMQVCAHTPPFALKCERRSPQWEEGFRSRFVLKRERRQHWVKQNLRSRYVLRERRGVSKEREKASVRAL</sequence>
<keyword evidence="2" id="KW-1185">Reference proteome</keyword>
<evidence type="ECO:0000313" key="1">
    <source>
        <dbReference type="EMBL" id="CAH2225107.1"/>
    </source>
</evidence>
<dbReference type="Proteomes" id="UP001295444">
    <property type="component" value="Chromosome 01"/>
</dbReference>
<accession>A0AAD1R9G5</accession>
<protein>
    <submittedName>
        <fullName evidence="1">Uncharacterized protein</fullName>
    </submittedName>
</protein>
<reference evidence="1" key="1">
    <citation type="submission" date="2022-03" db="EMBL/GenBank/DDBJ databases">
        <authorList>
            <person name="Alioto T."/>
            <person name="Alioto T."/>
            <person name="Gomez Garrido J."/>
        </authorList>
    </citation>
    <scope>NUCLEOTIDE SEQUENCE</scope>
</reference>
<dbReference type="AlphaFoldDB" id="A0AAD1R9G5"/>
<proteinExistence type="predicted"/>
<name>A0AAD1R9G5_PELCU</name>
<evidence type="ECO:0000313" key="2">
    <source>
        <dbReference type="Proteomes" id="UP001295444"/>
    </source>
</evidence>
<gene>
    <name evidence="1" type="ORF">PECUL_23A028322</name>
</gene>